<gene>
    <name evidence="2" type="ORF">GCM10009123_11810</name>
</gene>
<feature type="transmembrane region" description="Helical" evidence="1">
    <location>
        <begin position="48"/>
        <end position="68"/>
    </location>
</feature>
<keyword evidence="1" id="KW-0812">Transmembrane</keyword>
<feature type="transmembrane region" description="Helical" evidence="1">
    <location>
        <begin position="117"/>
        <end position="140"/>
    </location>
</feature>
<protein>
    <recommendedName>
        <fullName evidence="4">DUF2178 domain-containing protein</fullName>
    </recommendedName>
</protein>
<evidence type="ECO:0008006" key="4">
    <source>
        <dbReference type="Google" id="ProtNLM"/>
    </source>
</evidence>
<reference evidence="2 3" key="1">
    <citation type="journal article" date="2019" name="Int. J. Syst. Evol. Microbiol.">
        <title>The Global Catalogue of Microorganisms (GCM) 10K type strain sequencing project: providing services to taxonomists for standard genome sequencing and annotation.</title>
        <authorList>
            <consortium name="The Broad Institute Genomics Platform"/>
            <consortium name="The Broad Institute Genome Sequencing Center for Infectious Disease"/>
            <person name="Wu L."/>
            <person name="Ma J."/>
        </authorList>
    </citation>
    <scope>NUCLEOTIDE SEQUENCE [LARGE SCALE GENOMIC DNA]</scope>
    <source>
        <strain evidence="2 3">JCM 16211</strain>
    </source>
</reference>
<dbReference type="Proteomes" id="UP001501221">
    <property type="component" value="Unassembled WGS sequence"/>
</dbReference>
<accession>A0ABN0SXZ7</accession>
<keyword evidence="3" id="KW-1185">Reference proteome</keyword>
<keyword evidence="1" id="KW-0472">Membrane</keyword>
<organism evidence="2 3">
    <name type="scientific">Kangiella japonica</name>
    <dbReference type="NCBI Taxonomy" id="647384"/>
    <lineage>
        <taxon>Bacteria</taxon>
        <taxon>Pseudomonadati</taxon>
        <taxon>Pseudomonadota</taxon>
        <taxon>Gammaproteobacteria</taxon>
        <taxon>Kangiellales</taxon>
        <taxon>Kangiellaceae</taxon>
        <taxon>Kangiella</taxon>
    </lineage>
</organism>
<comment type="caution">
    <text evidence="2">The sequence shown here is derived from an EMBL/GenBank/DDBJ whole genome shotgun (WGS) entry which is preliminary data.</text>
</comment>
<evidence type="ECO:0000313" key="2">
    <source>
        <dbReference type="EMBL" id="GAA0205975.1"/>
    </source>
</evidence>
<evidence type="ECO:0000313" key="3">
    <source>
        <dbReference type="Proteomes" id="UP001501221"/>
    </source>
</evidence>
<dbReference type="EMBL" id="BAAAFM010000003">
    <property type="protein sequence ID" value="GAA0205975.1"/>
    <property type="molecule type" value="Genomic_DNA"/>
</dbReference>
<evidence type="ECO:0000256" key="1">
    <source>
        <dbReference type="SAM" id="Phobius"/>
    </source>
</evidence>
<keyword evidence="1" id="KW-1133">Transmembrane helix</keyword>
<name>A0ABN0SXZ7_9GAMM</name>
<proteinExistence type="predicted"/>
<feature type="transmembrane region" description="Helical" evidence="1">
    <location>
        <begin position="89"/>
        <end position="111"/>
    </location>
</feature>
<dbReference type="RefSeq" id="WP_343987980.1">
    <property type="nucleotide sequence ID" value="NZ_BAAAFM010000003.1"/>
</dbReference>
<sequence>MMFKDLTFREKSALVHITALGLLLAFTLAQIWPFFSGYEESILVVKPFWVALVIFILIEIIGHSIVAARNKREANAEGDERERLIVLKSNYYSSHLFGFCLIGYLSISMLFQIPFLNIYFVFIIFVVAEIVNYSSQLILFRRGV</sequence>